<evidence type="ECO:0000313" key="3">
    <source>
        <dbReference type="EMBL" id="EAU33901.1"/>
    </source>
</evidence>
<dbReference type="OMA" id="HFCLGKS"/>
<organism evidence="3 4">
    <name type="scientific">Aspergillus terreus (strain NIH 2624 / FGSC A1156)</name>
    <dbReference type="NCBI Taxonomy" id="341663"/>
    <lineage>
        <taxon>Eukaryota</taxon>
        <taxon>Fungi</taxon>
        <taxon>Dikarya</taxon>
        <taxon>Ascomycota</taxon>
        <taxon>Pezizomycotina</taxon>
        <taxon>Eurotiomycetes</taxon>
        <taxon>Eurotiomycetidae</taxon>
        <taxon>Eurotiales</taxon>
        <taxon>Aspergillaceae</taxon>
        <taxon>Aspergillus</taxon>
        <taxon>Aspergillus subgen. Circumdati</taxon>
    </lineage>
</organism>
<dbReference type="VEuPathDB" id="FungiDB:ATEG_06140"/>
<protein>
    <submittedName>
        <fullName evidence="3">Cytochrome P450 55A3</fullName>
    </submittedName>
</protein>
<dbReference type="eggNOG" id="KOG0157">
    <property type="taxonomic scope" value="Eukaryota"/>
</dbReference>
<sequence length="394" mass="44100">MTTTRAVSRPSLWAKYRPVPRPRFSYVSFNSLAGFTSRSGPLREAAAGTQTDAPEFPFARPRAAEPPAEFAKLRSSCPVSRVKLWDGSLPWLVVKHEDVCNVLTDTRLSKERSRAGFPEMNPGGKAAAKNRPTFVDMDPPNHMRQRYWQCQAIFKQILISFEQEYGVGFLYSRIIYHIIGVPTEDMDYLTQKNAVRSSGSSTAAAAQNANEELLAYLGSLVDKRIADPKKDLISTLITEQLNPGHLDRLDVVQLAFLLLVAGNATMVNMINLGVVTLLEHPSQLEELRRDPLLARKFVEELCRFHVASSFATRRVAKVDITLRDKHIKAGEGIIASNQSANRDEDVFPDPDTFNMHRETDSEQNLAYGYGDHRCIAEGLARAELEAVFCEHQVP</sequence>
<dbReference type="PANTHER" id="PTHR46696">
    <property type="entry name" value="P450, PUTATIVE (EUROFUNG)-RELATED"/>
    <property type="match status" value="1"/>
</dbReference>
<comment type="similarity">
    <text evidence="1">Belongs to the cytochrome P450 family.</text>
</comment>
<dbReference type="Gene3D" id="1.10.630.10">
    <property type="entry name" value="Cytochrome P450"/>
    <property type="match status" value="1"/>
</dbReference>
<dbReference type="EMBL" id="CH476601">
    <property type="protein sequence ID" value="EAU33901.1"/>
    <property type="molecule type" value="Genomic_DNA"/>
</dbReference>
<dbReference type="RefSeq" id="XP_001215318.1">
    <property type="nucleotide sequence ID" value="XM_001215318.1"/>
</dbReference>
<dbReference type="GO" id="GO:0020037">
    <property type="term" value="F:heme binding"/>
    <property type="evidence" value="ECO:0007669"/>
    <property type="project" value="InterPro"/>
</dbReference>
<feature type="region of interest" description="Disordered" evidence="2">
    <location>
        <begin position="41"/>
        <end position="60"/>
    </location>
</feature>
<gene>
    <name evidence="3" type="ORF">ATEG_06140</name>
</gene>
<dbReference type="GO" id="GO:0005506">
    <property type="term" value="F:iron ion binding"/>
    <property type="evidence" value="ECO:0007669"/>
    <property type="project" value="InterPro"/>
</dbReference>
<dbReference type="PRINTS" id="PR00359">
    <property type="entry name" value="BP450"/>
</dbReference>
<reference evidence="4" key="1">
    <citation type="submission" date="2005-09" db="EMBL/GenBank/DDBJ databases">
        <title>Annotation of the Aspergillus terreus NIH2624 genome.</title>
        <authorList>
            <person name="Birren B.W."/>
            <person name="Lander E.S."/>
            <person name="Galagan J.E."/>
            <person name="Nusbaum C."/>
            <person name="Devon K."/>
            <person name="Henn M."/>
            <person name="Ma L.-J."/>
            <person name="Jaffe D.B."/>
            <person name="Butler J."/>
            <person name="Alvarez P."/>
            <person name="Gnerre S."/>
            <person name="Grabherr M."/>
            <person name="Kleber M."/>
            <person name="Mauceli E.W."/>
            <person name="Brockman W."/>
            <person name="Rounsley S."/>
            <person name="Young S.K."/>
            <person name="LaButti K."/>
            <person name="Pushparaj V."/>
            <person name="DeCaprio D."/>
            <person name="Crawford M."/>
            <person name="Koehrsen M."/>
            <person name="Engels R."/>
            <person name="Montgomery P."/>
            <person name="Pearson M."/>
            <person name="Howarth C."/>
            <person name="Larson L."/>
            <person name="Luoma S."/>
            <person name="White J."/>
            <person name="Alvarado L."/>
            <person name="Kodira C.D."/>
            <person name="Zeng Q."/>
            <person name="Oleary S."/>
            <person name="Yandava C."/>
            <person name="Denning D.W."/>
            <person name="Nierman W.C."/>
            <person name="Milne T."/>
            <person name="Madden K."/>
        </authorList>
    </citation>
    <scope>NUCLEOTIDE SEQUENCE [LARGE SCALE GENOMIC DNA]</scope>
    <source>
        <strain evidence="4">NIH 2624 / FGSC A1156</strain>
    </source>
</reference>
<dbReference type="Proteomes" id="UP000007963">
    <property type="component" value="Unassembled WGS sequence"/>
</dbReference>
<dbReference type="OrthoDB" id="3945418at2759"/>
<dbReference type="GO" id="GO:0004497">
    <property type="term" value="F:monooxygenase activity"/>
    <property type="evidence" value="ECO:0007669"/>
    <property type="project" value="InterPro"/>
</dbReference>
<dbReference type="PANTHER" id="PTHR46696:SF6">
    <property type="entry name" value="P450, PUTATIVE (EUROFUNG)-RELATED"/>
    <property type="match status" value="1"/>
</dbReference>
<dbReference type="SUPFAM" id="SSF48264">
    <property type="entry name" value="Cytochrome P450"/>
    <property type="match status" value="1"/>
</dbReference>
<feature type="region of interest" description="Disordered" evidence="2">
    <location>
        <begin position="114"/>
        <end position="134"/>
    </location>
</feature>
<dbReference type="GeneID" id="4321510"/>
<evidence type="ECO:0000313" key="4">
    <source>
        <dbReference type="Proteomes" id="UP000007963"/>
    </source>
</evidence>
<proteinExistence type="inferred from homology"/>
<dbReference type="InterPro" id="IPR036396">
    <property type="entry name" value="Cyt_P450_sf"/>
</dbReference>
<dbReference type="InterPro" id="IPR002397">
    <property type="entry name" value="Cyt_P450_B"/>
</dbReference>
<dbReference type="STRING" id="341663.Q0CJJ4"/>
<evidence type="ECO:0000256" key="1">
    <source>
        <dbReference type="ARBA" id="ARBA00010617"/>
    </source>
</evidence>
<dbReference type="Pfam" id="PF00067">
    <property type="entry name" value="p450"/>
    <property type="match status" value="1"/>
</dbReference>
<dbReference type="HOGENOM" id="CLU_033716_1_1_1"/>
<dbReference type="AlphaFoldDB" id="Q0CJJ4"/>
<evidence type="ECO:0000256" key="2">
    <source>
        <dbReference type="SAM" id="MobiDB-lite"/>
    </source>
</evidence>
<accession>Q0CJJ4</accession>
<dbReference type="GO" id="GO:0016705">
    <property type="term" value="F:oxidoreductase activity, acting on paired donors, with incorporation or reduction of molecular oxygen"/>
    <property type="evidence" value="ECO:0007669"/>
    <property type="project" value="InterPro"/>
</dbReference>
<name>Q0CJJ4_ASPTN</name>
<dbReference type="InterPro" id="IPR001128">
    <property type="entry name" value="Cyt_P450"/>
</dbReference>